<protein>
    <submittedName>
        <fullName evidence="1">Uncharacterized protein</fullName>
    </submittedName>
</protein>
<sequence length="41" mass="4969">MLFSTIKIQIIPLFNNFSLFIQKLEHFTALHRFVPNKMLYN</sequence>
<organism evidence="1 2">
    <name type="scientific">Arenibacter palladensis</name>
    <dbReference type="NCBI Taxonomy" id="237373"/>
    <lineage>
        <taxon>Bacteria</taxon>
        <taxon>Pseudomonadati</taxon>
        <taxon>Bacteroidota</taxon>
        <taxon>Flavobacteriia</taxon>
        <taxon>Flavobacteriales</taxon>
        <taxon>Flavobacteriaceae</taxon>
        <taxon>Arenibacter</taxon>
    </lineage>
</organism>
<proteinExistence type="predicted"/>
<evidence type="ECO:0000313" key="1">
    <source>
        <dbReference type="EMBL" id="SHF87220.1"/>
    </source>
</evidence>
<dbReference type="EMBL" id="FQUX01000008">
    <property type="protein sequence ID" value="SHF87220.1"/>
    <property type="molecule type" value="Genomic_DNA"/>
</dbReference>
<name>A0A1M5F6I8_9FLAO</name>
<evidence type="ECO:0000313" key="2">
    <source>
        <dbReference type="Proteomes" id="UP000184406"/>
    </source>
</evidence>
<dbReference type="AlphaFoldDB" id="A0A1M5F6I8"/>
<gene>
    <name evidence="1" type="ORF">SAMN03080594_108170</name>
</gene>
<reference evidence="2" key="1">
    <citation type="submission" date="2016-11" db="EMBL/GenBank/DDBJ databases">
        <authorList>
            <person name="Varghese N."/>
            <person name="Submissions S."/>
        </authorList>
    </citation>
    <scope>NUCLEOTIDE SEQUENCE [LARGE SCALE GENOMIC DNA]</scope>
    <source>
        <strain evidence="2">DSM 17539</strain>
    </source>
</reference>
<keyword evidence="2" id="KW-1185">Reference proteome</keyword>
<accession>A0A1M5F6I8</accession>
<dbReference type="Proteomes" id="UP000184406">
    <property type="component" value="Unassembled WGS sequence"/>
</dbReference>